<dbReference type="Pfam" id="PF13559">
    <property type="entry name" value="DUF4129"/>
    <property type="match status" value="1"/>
</dbReference>
<dbReference type="AlphaFoldDB" id="A0A1H8QPT1"/>
<evidence type="ECO:0000256" key="1">
    <source>
        <dbReference type="SAM" id="MobiDB-lite"/>
    </source>
</evidence>
<keyword evidence="2" id="KW-1133">Transmembrane helix</keyword>
<keyword evidence="2" id="KW-0812">Transmembrane</keyword>
<evidence type="ECO:0000313" key="5">
    <source>
        <dbReference type="Proteomes" id="UP000199657"/>
    </source>
</evidence>
<dbReference type="Pfam" id="PF11992">
    <property type="entry name" value="TgpA_N"/>
    <property type="match status" value="1"/>
</dbReference>
<evidence type="ECO:0000256" key="2">
    <source>
        <dbReference type="SAM" id="Phobius"/>
    </source>
</evidence>
<dbReference type="PANTHER" id="PTHR42736">
    <property type="entry name" value="PROTEIN-GLUTAMINE GAMMA-GLUTAMYLTRANSFERASE"/>
    <property type="match status" value="1"/>
</dbReference>
<evidence type="ECO:0000313" key="4">
    <source>
        <dbReference type="EMBL" id="SEO56001.1"/>
    </source>
</evidence>
<feature type="transmembrane region" description="Helical" evidence="2">
    <location>
        <begin position="132"/>
        <end position="152"/>
    </location>
</feature>
<dbReference type="STRING" id="406100.SAMN04488052_101696"/>
<dbReference type="OrthoDB" id="9804872at2"/>
<dbReference type="InterPro" id="IPR021878">
    <property type="entry name" value="TgpA_N"/>
</dbReference>
<name>A0A1H8QPT1_9GAMM</name>
<gene>
    <name evidence="4" type="ORF">SAMN04488052_101696</name>
</gene>
<feature type="transmembrane region" description="Helical" evidence="2">
    <location>
        <begin position="545"/>
        <end position="566"/>
    </location>
</feature>
<proteinExistence type="predicted"/>
<dbReference type="Gene3D" id="3.10.620.30">
    <property type="match status" value="1"/>
</dbReference>
<keyword evidence="2" id="KW-0472">Membrane</keyword>
<dbReference type="InterPro" id="IPR002931">
    <property type="entry name" value="Transglutaminase-like"/>
</dbReference>
<dbReference type="InterPro" id="IPR025403">
    <property type="entry name" value="TgpA-like_C"/>
</dbReference>
<feature type="domain" description="Transglutaminase-like" evidence="3">
    <location>
        <begin position="401"/>
        <end position="472"/>
    </location>
</feature>
<reference evidence="4 5" key="1">
    <citation type="submission" date="2016-10" db="EMBL/GenBank/DDBJ databases">
        <authorList>
            <person name="de Groot N.N."/>
        </authorList>
    </citation>
    <scope>NUCLEOTIDE SEQUENCE [LARGE SCALE GENOMIC DNA]</scope>
    <source>
        <strain evidence="4 5">CGMCC 1.6291</strain>
    </source>
</reference>
<feature type="transmembrane region" description="Helical" evidence="2">
    <location>
        <begin position="164"/>
        <end position="183"/>
    </location>
</feature>
<dbReference type="InterPro" id="IPR038765">
    <property type="entry name" value="Papain-like_cys_pep_sf"/>
</dbReference>
<dbReference type="Pfam" id="PF01841">
    <property type="entry name" value="Transglut_core"/>
    <property type="match status" value="1"/>
</dbReference>
<feature type="transmembrane region" description="Helical" evidence="2">
    <location>
        <begin position="108"/>
        <end position="125"/>
    </location>
</feature>
<feature type="region of interest" description="Disordered" evidence="1">
    <location>
        <begin position="646"/>
        <end position="669"/>
    </location>
</feature>
<feature type="transmembrane region" description="Helical" evidence="2">
    <location>
        <begin position="16"/>
        <end position="43"/>
    </location>
</feature>
<dbReference type="EMBL" id="FOEG01000001">
    <property type="protein sequence ID" value="SEO56001.1"/>
    <property type="molecule type" value="Genomic_DNA"/>
</dbReference>
<protein>
    <recommendedName>
        <fullName evidence="3">Transglutaminase-like domain-containing protein</fullName>
    </recommendedName>
</protein>
<keyword evidence="5" id="KW-1185">Reference proteome</keyword>
<dbReference type="SMART" id="SM00460">
    <property type="entry name" value="TGc"/>
    <property type="match status" value="1"/>
</dbReference>
<dbReference type="SUPFAM" id="SSF54001">
    <property type="entry name" value="Cysteine proteinases"/>
    <property type="match status" value="1"/>
</dbReference>
<dbReference type="InterPro" id="IPR052901">
    <property type="entry name" value="Bact_TGase-like"/>
</dbReference>
<feature type="transmembrane region" description="Helical" evidence="2">
    <location>
        <begin position="64"/>
        <end position="88"/>
    </location>
</feature>
<dbReference type="RefSeq" id="WP_091639934.1">
    <property type="nucleotide sequence ID" value="NZ_FOEG01000001.1"/>
</dbReference>
<organism evidence="4 5">
    <name type="scientific">Aquisalimonas asiatica</name>
    <dbReference type="NCBI Taxonomy" id="406100"/>
    <lineage>
        <taxon>Bacteria</taxon>
        <taxon>Pseudomonadati</taxon>
        <taxon>Pseudomonadota</taxon>
        <taxon>Gammaproteobacteria</taxon>
        <taxon>Chromatiales</taxon>
        <taxon>Ectothiorhodospiraceae</taxon>
        <taxon>Aquisalimonas</taxon>
    </lineage>
</organism>
<sequence length="669" mass="73464">MTTRPPVSIPHDRLKWLLAAMALVIAPHALELPVWLTVSVLACGGLRYLLSLRGDALPGRLTRLLAVITATSAIYVTYGTILGLDAGVALLSLMAGFKFLELRGARDALVILLLGYFLVASYFLFDQSLFAAGYALAAAWALTTLLITTQGATDGSPVNAHARLGGIMLLQAVPLMVLLFVLFPRIQGPLWGMPEDAYAAMTGLSDEMTPGSISDLSQSGDAAFRVEFADGPPPRAQRYWRGPVLGGYDGATWTQTRLPDQDGTEVRALSEPSAYVVTLEPHNQPWLLTLDIATSVDHPAQFDGAHQLRKDEPLRERIRYEARSTLHYQLGRTLGDDERERHVALPDDAHPQARELAREWQDASGGDRGVVERGLRHFASEPFSYTLQPPLLEEDSVDEFLFDTRAGFCEHYAGAFAVLMRAADIPARVVTGYLGGRMNPAGDYMIVRQSDAHAWVEVWLEGEGWTRVDPTAQVAPDRVELGLAEALPDGDPAPGGAASGDGLVGSLSLRWDAVNAYWNRWVLAYGPTLQDNVLERLNLGSWQRLVIALTGAMALLLGSLTALLLYRSRPRSPDPAVRAWQRFRRRAARAGLDAPASEGPHDFGQRAAHRWPDQAALIDMIVTHYLHLRYGRRQHPEDLTALRRAVRRFRPSRPGGARGRRRETGSQAG</sequence>
<evidence type="ECO:0000259" key="3">
    <source>
        <dbReference type="SMART" id="SM00460"/>
    </source>
</evidence>
<accession>A0A1H8QPT1</accession>
<dbReference type="PANTHER" id="PTHR42736:SF1">
    <property type="entry name" value="PROTEIN-GLUTAMINE GAMMA-GLUTAMYLTRANSFERASE"/>
    <property type="match status" value="1"/>
</dbReference>
<dbReference type="Proteomes" id="UP000199657">
    <property type="component" value="Unassembled WGS sequence"/>
</dbReference>